<feature type="chain" id="PRO_5042285083" evidence="2">
    <location>
        <begin position="18"/>
        <end position="197"/>
    </location>
</feature>
<keyword evidence="4" id="KW-1185">Reference proteome</keyword>
<proteinExistence type="predicted"/>
<accession>A0AAE2CQQ4</accession>
<gene>
    <name evidence="3" type="ORF">Salat_0861700</name>
</gene>
<sequence length="197" mass="22047">MFFMYLVGAVNLPLVLSLGEIPVPEIAYFIEMIISSPLPVVYLTLGFGAFGLLGLIIAKFLMRFLNDWRGLVLTYNGEFGSEETVLKPWIVVSSTGASSRIGKRLQGYEVDLLHWSKSVAVSCQWKRGLEDKLVLIGDRHLTTEAKIHASKLRRELVELTACEKIKWQLCAKSAWLESGDLKYQSFPCSGIESSSKE</sequence>
<reference evidence="3" key="2">
    <citation type="journal article" date="2024" name="Plant">
        <title>Genomic evolution and insights into agronomic trait innovations of Sesamum species.</title>
        <authorList>
            <person name="Miao H."/>
            <person name="Wang L."/>
            <person name="Qu L."/>
            <person name="Liu H."/>
            <person name="Sun Y."/>
            <person name="Le M."/>
            <person name="Wang Q."/>
            <person name="Wei S."/>
            <person name="Zheng Y."/>
            <person name="Lin W."/>
            <person name="Duan Y."/>
            <person name="Cao H."/>
            <person name="Xiong S."/>
            <person name="Wang X."/>
            <person name="Wei L."/>
            <person name="Li C."/>
            <person name="Ma Q."/>
            <person name="Ju M."/>
            <person name="Zhao R."/>
            <person name="Li G."/>
            <person name="Mu C."/>
            <person name="Tian Q."/>
            <person name="Mei H."/>
            <person name="Zhang T."/>
            <person name="Gao T."/>
            <person name="Zhang H."/>
        </authorList>
    </citation>
    <scope>NUCLEOTIDE SEQUENCE</scope>
    <source>
        <strain evidence="3">3651</strain>
    </source>
</reference>
<organism evidence="3 4">
    <name type="scientific">Sesamum alatum</name>
    <dbReference type="NCBI Taxonomy" id="300844"/>
    <lineage>
        <taxon>Eukaryota</taxon>
        <taxon>Viridiplantae</taxon>
        <taxon>Streptophyta</taxon>
        <taxon>Embryophyta</taxon>
        <taxon>Tracheophyta</taxon>
        <taxon>Spermatophyta</taxon>
        <taxon>Magnoliopsida</taxon>
        <taxon>eudicotyledons</taxon>
        <taxon>Gunneridae</taxon>
        <taxon>Pentapetalae</taxon>
        <taxon>asterids</taxon>
        <taxon>lamiids</taxon>
        <taxon>Lamiales</taxon>
        <taxon>Pedaliaceae</taxon>
        <taxon>Sesamum</taxon>
    </lineage>
</organism>
<keyword evidence="1" id="KW-0472">Membrane</keyword>
<keyword evidence="2" id="KW-0732">Signal</keyword>
<feature type="signal peptide" evidence="2">
    <location>
        <begin position="1"/>
        <end position="17"/>
    </location>
</feature>
<protein>
    <submittedName>
        <fullName evidence="3">Uncharacterized protein</fullName>
    </submittedName>
</protein>
<dbReference type="AlphaFoldDB" id="A0AAE2CQQ4"/>
<dbReference type="Proteomes" id="UP001293254">
    <property type="component" value="Unassembled WGS sequence"/>
</dbReference>
<reference evidence="3" key="1">
    <citation type="submission" date="2020-06" db="EMBL/GenBank/DDBJ databases">
        <authorList>
            <person name="Li T."/>
            <person name="Hu X."/>
            <person name="Zhang T."/>
            <person name="Song X."/>
            <person name="Zhang H."/>
            <person name="Dai N."/>
            <person name="Sheng W."/>
            <person name="Hou X."/>
            <person name="Wei L."/>
        </authorList>
    </citation>
    <scope>NUCLEOTIDE SEQUENCE</scope>
    <source>
        <strain evidence="3">3651</strain>
        <tissue evidence="3">Leaf</tissue>
    </source>
</reference>
<comment type="caution">
    <text evidence="3">The sequence shown here is derived from an EMBL/GenBank/DDBJ whole genome shotgun (WGS) entry which is preliminary data.</text>
</comment>
<evidence type="ECO:0000313" key="3">
    <source>
        <dbReference type="EMBL" id="KAK4430997.1"/>
    </source>
</evidence>
<name>A0AAE2CQQ4_9LAMI</name>
<keyword evidence="1" id="KW-0812">Transmembrane</keyword>
<evidence type="ECO:0000313" key="4">
    <source>
        <dbReference type="Proteomes" id="UP001293254"/>
    </source>
</evidence>
<evidence type="ECO:0000256" key="1">
    <source>
        <dbReference type="SAM" id="Phobius"/>
    </source>
</evidence>
<feature type="transmembrane region" description="Helical" evidence="1">
    <location>
        <begin position="41"/>
        <end position="61"/>
    </location>
</feature>
<dbReference type="EMBL" id="JACGWO010000003">
    <property type="protein sequence ID" value="KAK4430997.1"/>
    <property type="molecule type" value="Genomic_DNA"/>
</dbReference>
<keyword evidence="1" id="KW-1133">Transmembrane helix</keyword>
<evidence type="ECO:0000256" key="2">
    <source>
        <dbReference type="SAM" id="SignalP"/>
    </source>
</evidence>